<proteinExistence type="predicted"/>
<evidence type="ECO:0000313" key="2">
    <source>
        <dbReference type="Proteomes" id="UP000325161"/>
    </source>
</evidence>
<dbReference type="Gene3D" id="3.40.50.450">
    <property type="match status" value="1"/>
</dbReference>
<dbReference type="Proteomes" id="UP000325161">
    <property type="component" value="Chromosome"/>
</dbReference>
<gene>
    <name evidence="1" type="ORF">FXN63_25785</name>
</gene>
<sequence>MSSPRSETGLPMAVTDMQLALARRQRGGGRLRQPVAMIGPGDGSPAVCADAREIAGYLARAGMTIVCGGRGGVMEAASRGATENGGIAIGFLPEEDLSAANRYLSIALPTGMGEMRNALIARSAVCLVAVGGGMGTISEMALGLKWGKRVFTLHADLVLPGATACADVPSLLTAVMGYLVDVE</sequence>
<evidence type="ECO:0000313" key="1">
    <source>
        <dbReference type="EMBL" id="QEI08886.1"/>
    </source>
</evidence>
<dbReference type="InterPro" id="IPR041164">
    <property type="entry name" value="LDcluster4"/>
</dbReference>
<name>A0A5C0B4W6_9BURK</name>
<dbReference type="AlphaFoldDB" id="A0A5C0B4W6"/>
<dbReference type="NCBIfam" id="TIGR00725">
    <property type="entry name" value="TIGR00725 family protein"/>
    <property type="match status" value="1"/>
</dbReference>
<dbReference type="PANTHER" id="PTHR43393:SF3">
    <property type="entry name" value="LYSINE DECARBOXYLASE-LIKE PROTEIN"/>
    <property type="match status" value="1"/>
</dbReference>
<dbReference type="GO" id="GO:0005829">
    <property type="term" value="C:cytosol"/>
    <property type="evidence" value="ECO:0007669"/>
    <property type="project" value="TreeGrafter"/>
</dbReference>
<dbReference type="InterPro" id="IPR052341">
    <property type="entry name" value="LOG_family_nucleotidases"/>
</dbReference>
<keyword evidence="2" id="KW-1185">Reference proteome</keyword>
<dbReference type="KEGG" id="pacr:FXN63_25785"/>
<reference evidence="1 2" key="1">
    <citation type="submission" date="2019-08" db="EMBL/GenBank/DDBJ databases">
        <title>Amphibian skin-associated Pigmentiphaga: genome sequence and occurrence across geography and hosts.</title>
        <authorList>
            <person name="Bletz M.C."/>
            <person name="Bunk B."/>
            <person name="Sproeer C."/>
            <person name="Biwer P."/>
            <person name="Reiter S."/>
            <person name="Rabemananjara F.C.E."/>
            <person name="Schulz S."/>
            <person name="Overmann J."/>
            <person name="Vences M."/>
        </authorList>
    </citation>
    <scope>NUCLEOTIDE SEQUENCE [LARGE SCALE GENOMIC DNA]</scope>
    <source>
        <strain evidence="1 2">Mada1488</strain>
    </source>
</reference>
<dbReference type="Pfam" id="PF18306">
    <property type="entry name" value="LDcluster4"/>
    <property type="match status" value="1"/>
</dbReference>
<protein>
    <submittedName>
        <fullName evidence="1">TIGR00725 family protein</fullName>
    </submittedName>
</protein>
<organism evidence="1 2">
    <name type="scientific">Pigmentiphaga aceris</name>
    <dbReference type="NCBI Taxonomy" id="1940612"/>
    <lineage>
        <taxon>Bacteria</taxon>
        <taxon>Pseudomonadati</taxon>
        <taxon>Pseudomonadota</taxon>
        <taxon>Betaproteobacteria</taxon>
        <taxon>Burkholderiales</taxon>
        <taxon>Alcaligenaceae</taxon>
        <taxon>Pigmentiphaga</taxon>
    </lineage>
</organism>
<accession>A0A5C0B4W6</accession>
<dbReference type="OrthoDB" id="9794039at2"/>
<dbReference type="PANTHER" id="PTHR43393">
    <property type="entry name" value="CYTOKININ RIBOSIDE 5'-MONOPHOSPHATE PHOSPHORIBOHYDROLASE"/>
    <property type="match status" value="1"/>
</dbReference>
<dbReference type="InterPro" id="IPR005268">
    <property type="entry name" value="CHP00725"/>
</dbReference>
<dbReference type="SUPFAM" id="SSF102405">
    <property type="entry name" value="MCP/YpsA-like"/>
    <property type="match status" value="1"/>
</dbReference>
<dbReference type="EMBL" id="CP043046">
    <property type="protein sequence ID" value="QEI08886.1"/>
    <property type="molecule type" value="Genomic_DNA"/>
</dbReference>